<dbReference type="AlphaFoldDB" id="A0A4C1SEI2"/>
<accession>A0A4C1SEI2</accession>
<feature type="region of interest" description="Disordered" evidence="1">
    <location>
        <begin position="1"/>
        <end position="33"/>
    </location>
</feature>
<protein>
    <submittedName>
        <fullName evidence="2">Uncharacterized protein</fullName>
    </submittedName>
</protein>
<comment type="caution">
    <text evidence="2">The sequence shown here is derived from an EMBL/GenBank/DDBJ whole genome shotgun (WGS) entry which is preliminary data.</text>
</comment>
<dbReference type="Proteomes" id="UP000299102">
    <property type="component" value="Unassembled WGS sequence"/>
</dbReference>
<organism evidence="2 3">
    <name type="scientific">Eumeta variegata</name>
    <name type="common">Bagworm moth</name>
    <name type="synonym">Eumeta japonica</name>
    <dbReference type="NCBI Taxonomy" id="151549"/>
    <lineage>
        <taxon>Eukaryota</taxon>
        <taxon>Metazoa</taxon>
        <taxon>Ecdysozoa</taxon>
        <taxon>Arthropoda</taxon>
        <taxon>Hexapoda</taxon>
        <taxon>Insecta</taxon>
        <taxon>Pterygota</taxon>
        <taxon>Neoptera</taxon>
        <taxon>Endopterygota</taxon>
        <taxon>Lepidoptera</taxon>
        <taxon>Glossata</taxon>
        <taxon>Ditrysia</taxon>
        <taxon>Tineoidea</taxon>
        <taxon>Psychidae</taxon>
        <taxon>Oiketicinae</taxon>
        <taxon>Eumeta</taxon>
    </lineage>
</organism>
<feature type="compositionally biased region" description="Basic and acidic residues" evidence="1">
    <location>
        <begin position="22"/>
        <end position="33"/>
    </location>
</feature>
<feature type="compositionally biased region" description="Acidic residues" evidence="1">
    <location>
        <begin position="8"/>
        <end position="20"/>
    </location>
</feature>
<name>A0A4C1SEI2_EUMVA</name>
<keyword evidence="3" id="KW-1185">Reference proteome</keyword>
<evidence type="ECO:0000256" key="1">
    <source>
        <dbReference type="SAM" id="MobiDB-lite"/>
    </source>
</evidence>
<dbReference type="EMBL" id="BGZK01003283">
    <property type="protein sequence ID" value="GBO99519.1"/>
    <property type="molecule type" value="Genomic_DNA"/>
</dbReference>
<gene>
    <name evidence="2" type="ORF">EVAR_100761_1</name>
</gene>
<sequence length="125" mass="13643">MKMTIMPIDDDSDIDGDNDVNENPKNKSEASSKRIEISYALDSVVEQIINLEMATADCTHRNGKADDISLILENSATNPPSETTTSTSTVSCTRRRCYSNDQHSNSHSSQQICAKIIHAPIGISS</sequence>
<evidence type="ECO:0000313" key="3">
    <source>
        <dbReference type="Proteomes" id="UP000299102"/>
    </source>
</evidence>
<reference evidence="2 3" key="1">
    <citation type="journal article" date="2019" name="Commun. Biol.">
        <title>The bagworm genome reveals a unique fibroin gene that provides high tensile strength.</title>
        <authorList>
            <person name="Kono N."/>
            <person name="Nakamura H."/>
            <person name="Ohtoshi R."/>
            <person name="Tomita M."/>
            <person name="Numata K."/>
            <person name="Arakawa K."/>
        </authorList>
    </citation>
    <scope>NUCLEOTIDE SEQUENCE [LARGE SCALE GENOMIC DNA]</scope>
</reference>
<evidence type="ECO:0000313" key="2">
    <source>
        <dbReference type="EMBL" id="GBO99519.1"/>
    </source>
</evidence>
<proteinExistence type="predicted"/>